<evidence type="ECO:0000313" key="3">
    <source>
        <dbReference type="Proteomes" id="UP000280434"/>
    </source>
</evidence>
<protein>
    <submittedName>
        <fullName evidence="2">MOSC domain-containing protein</fullName>
    </submittedName>
</protein>
<dbReference type="SUPFAM" id="SSF141673">
    <property type="entry name" value="MOSC N-terminal domain-like"/>
    <property type="match status" value="1"/>
</dbReference>
<gene>
    <name evidence="2" type="ORF">D7S89_18120</name>
</gene>
<dbReference type="RefSeq" id="WP_121279549.1">
    <property type="nucleotide sequence ID" value="NZ_RBZV01000008.1"/>
</dbReference>
<name>A0A494X5E1_9BURK</name>
<dbReference type="SUPFAM" id="SSF50800">
    <property type="entry name" value="PK beta-barrel domain-like"/>
    <property type="match status" value="1"/>
</dbReference>
<comment type="caution">
    <text evidence="2">The sequence shown here is derived from an EMBL/GenBank/DDBJ whole genome shotgun (WGS) entry which is preliminary data.</text>
</comment>
<dbReference type="GO" id="GO:0030170">
    <property type="term" value="F:pyridoxal phosphate binding"/>
    <property type="evidence" value="ECO:0007669"/>
    <property type="project" value="InterPro"/>
</dbReference>
<proteinExistence type="predicted"/>
<keyword evidence="3" id="KW-1185">Reference proteome</keyword>
<dbReference type="EMBL" id="RBZV01000008">
    <property type="protein sequence ID" value="RKP45907.1"/>
    <property type="molecule type" value="Genomic_DNA"/>
</dbReference>
<sequence>MPAISQLYIYPIKSCAGIALNEARLLPYGLEYDRNWMLVDGTGYFVTQRVLPRMALIRTELGDGALVVQAPGMPPLRTPLDAEQLAHAPRVAATVWRDTVTALDCGDEAARWFSDFLGTPLRLVRFDPAAERIASRAWTGNIVAPTRFADGYPLLVIGEASLDDLNERLDSQGVDSIPMNRFRPNVVITGLEAYEEDYVETLVVAAGADEVSLRIVKPCARCPVPDIDQATGAPDPRWPNEPTDTMSTYRAYRADSRLDGAVTFGQNAVVAAGAGGMLALGQDVDAQLRFED</sequence>
<dbReference type="PANTHER" id="PTHR14237:SF19">
    <property type="entry name" value="MITOCHONDRIAL AMIDOXIME REDUCING COMPONENT 1"/>
    <property type="match status" value="1"/>
</dbReference>
<dbReference type="GO" id="GO:0003824">
    <property type="term" value="F:catalytic activity"/>
    <property type="evidence" value="ECO:0007669"/>
    <property type="project" value="InterPro"/>
</dbReference>
<organism evidence="2 3">
    <name type="scientific">Trinickia fusca</name>
    <dbReference type="NCBI Taxonomy" id="2419777"/>
    <lineage>
        <taxon>Bacteria</taxon>
        <taxon>Pseudomonadati</taxon>
        <taxon>Pseudomonadota</taxon>
        <taxon>Betaproteobacteria</taxon>
        <taxon>Burkholderiales</taxon>
        <taxon>Burkholderiaceae</taxon>
        <taxon>Trinickia</taxon>
    </lineage>
</organism>
<dbReference type="InterPro" id="IPR005303">
    <property type="entry name" value="MOCOS_middle"/>
</dbReference>
<accession>A0A494X5E1</accession>
<dbReference type="GO" id="GO:0030151">
    <property type="term" value="F:molybdenum ion binding"/>
    <property type="evidence" value="ECO:0007669"/>
    <property type="project" value="InterPro"/>
</dbReference>
<dbReference type="Pfam" id="PF03476">
    <property type="entry name" value="MOSC_N"/>
    <property type="match status" value="1"/>
</dbReference>
<evidence type="ECO:0000259" key="1">
    <source>
        <dbReference type="PROSITE" id="PS51340"/>
    </source>
</evidence>
<dbReference type="Pfam" id="PF03473">
    <property type="entry name" value="MOSC"/>
    <property type="match status" value="1"/>
</dbReference>
<dbReference type="OrthoDB" id="581532at2"/>
<evidence type="ECO:0000313" key="2">
    <source>
        <dbReference type="EMBL" id="RKP45907.1"/>
    </source>
</evidence>
<dbReference type="AlphaFoldDB" id="A0A494X5E1"/>
<dbReference type="PANTHER" id="PTHR14237">
    <property type="entry name" value="MOLYBDOPTERIN COFACTOR SULFURASE MOSC"/>
    <property type="match status" value="1"/>
</dbReference>
<reference evidence="2 3" key="1">
    <citation type="submission" date="2018-10" db="EMBL/GenBank/DDBJ databases">
        <title>Paraburkholderia sp. 7MK8-2, isolated from soil.</title>
        <authorList>
            <person name="Gao Z.-H."/>
            <person name="Qiu L.-H."/>
        </authorList>
    </citation>
    <scope>NUCLEOTIDE SEQUENCE [LARGE SCALE GENOMIC DNA]</scope>
    <source>
        <strain evidence="2 3">7MK8-2</strain>
    </source>
</reference>
<dbReference type="InterPro" id="IPR005302">
    <property type="entry name" value="MoCF_Sase_C"/>
</dbReference>
<feature type="domain" description="MOSC" evidence="1">
    <location>
        <begin position="121"/>
        <end position="287"/>
    </location>
</feature>
<dbReference type="PROSITE" id="PS51340">
    <property type="entry name" value="MOSC"/>
    <property type="match status" value="1"/>
</dbReference>
<dbReference type="Proteomes" id="UP000280434">
    <property type="component" value="Unassembled WGS sequence"/>
</dbReference>
<dbReference type="InterPro" id="IPR011037">
    <property type="entry name" value="Pyrv_Knase-like_insert_dom_sf"/>
</dbReference>